<reference evidence="1" key="1">
    <citation type="submission" date="2019-11" db="EMBL/GenBank/DDBJ databases">
        <title>Leishmania tarentolae CDS.</title>
        <authorList>
            <person name="Goto Y."/>
            <person name="Yamagishi J."/>
        </authorList>
    </citation>
    <scope>NUCLEOTIDE SEQUENCE [LARGE SCALE GENOMIC DNA]</scope>
    <source>
        <strain evidence="1">Parrot Tar II</strain>
    </source>
</reference>
<name>A0A640KP45_LEITA</name>
<proteinExistence type="predicted"/>
<keyword evidence="2" id="KW-1185">Reference proteome</keyword>
<dbReference type="EMBL" id="BLBS01000048">
    <property type="protein sequence ID" value="GET91500.1"/>
    <property type="molecule type" value="Genomic_DNA"/>
</dbReference>
<sequence>MYATHARMTALQHVNTTTEITPLLACGEDYVKHGTQTLSIASVCATLDALEQHWRAQRDKQHLSQSGRAQCLQHYHAVYEASARCVPLPLTRWEQWLAGLTAQCVESTVGYGSDERSNSSCLQLQSVQKDLVDSYWRLYRRLCWGSSGAAKAGLAAVLESTDSSASALSSVLATGTASRLVEQEAALAKPLQAFARLAAESAHLFADYPLIGKVERLWLSDTVLAALGEAAEPLVEMLMRRAFKRDLQVPSAALPELLHEYEESEINEQKVKDIVALGRATLGSSWMQAASAVHAHKTQLANIAECTVTDGRLEAVSQSRDARLKELEEKLLGVLMKVPRGQGFLPALGLVMQRLIEENGEVSASTGVWRGLNSSQTHFYLHLLHQWFHTYISSRHRWTVTDMFADADDADLWMFLLDRHSVCLTWALVAEQPSVMDSAECTHTETQLGYLNGLAISVEKLRAIFYSVVHCAQLYHLSTTAFTKMEKRESRQKTAVAATHVWMKEIAVETFCRALLNELLDATAQWEESESDYDARVQQRAVLIETELKLILYDTMMMLQCPERSTERLERLVEAALAMCDAWTTFEDDPIGRTRQEHKDLVLPIIGIVGRCLQRIIASLRGGVAEASTASEAQASLYRKAVQWVKKAIAATTAVGGDCSTLWDEWTTLVSIPVFSADQHSSEESSSQFYSTAFLGYAVPATTRGGAGRQATVSGGLDDVCWERRTVAKAVRKQEDRGRKGGSSGDDHVASCIATVVSGEEDVKSPPLKKTRAN</sequence>
<gene>
    <name evidence="1" type="ORF">LtaPh_3217300</name>
</gene>
<evidence type="ECO:0000313" key="1">
    <source>
        <dbReference type="EMBL" id="GET91500.1"/>
    </source>
</evidence>
<dbReference type="Proteomes" id="UP000419144">
    <property type="component" value="Unassembled WGS sequence"/>
</dbReference>
<dbReference type="AlphaFoldDB" id="A0A640KP45"/>
<accession>A0A640KP45</accession>
<dbReference type="OrthoDB" id="272430at2759"/>
<evidence type="ECO:0000313" key="2">
    <source>
        <dbReference type="Proteomes" id="UP000419144"/>
    </source>
</evidence>
<protein>
    <submittedName>
        <fullName evidence="1">Uncharacterized protein</fullName>
    </submittedName>
</protein>
<comment type="caution">
    <text evidence="1">The sequence shown here is derived from an EMBL/GenBank/DDBJ whole genome shotgun (WGS) entry which is preliminary data.</text>
</comment>
<dbReference type="VEuPathDB" id="TriTrypDB:LtaPh_3217300"/>
<organism evidence="1 2">
    <name type="scientific">Leishmania tarentolae</name>
    <name type="common">Sauroleishmania tarentolae</name>
    <dbReference type="NCBI Taxonomy" id="5689"/>
    <lineage>
        <taxon>Eukaryota</taxon>
        <taxon>Discoba</taxon>
        <taxon>Euglenozoa</taxon>
        <taxon>Kinetoplastea</taxon>
        <taxon>Metakinetoplastina</taxon>
        <taxon>Trypanosomatida</taxon>
        <taxon>Trypanosomatidae</taxon>
        <taxon>Leishmaniinae</taxon>
        <taxon>Leishmania</taxon>
        <taxon>lizard Leishmania</taxon>
    </lineage>
</organism>